<sequence length="322" mass="32747">MSIRVGLVGAGGVGARHGRTLNALDGVDLVGVADALPAAATALAGELGVPALDVDGLLGSGLDAVWLCVPPFAHGELELTVVRAGLPLFVEKPLGTDLAVAEEVAAAVADSGVPTATGYHWRHLDTVAAARAVCATAPPRLVAATWLDKVPPPAWWSRADRSGGQVVEQATHVLDLARVLAGEVEEVQALTAPSSSEGRDVDDATVALLRFASGAVGTLTAACAQPAKTRAGLEVSCAGASFELTETSLAVTTADGTRHSEPEVDARTAVDRAFVDLLTTGARAEGLVDYAEALRTHRLAVAIAESARTGAAVPVRGQGSRD</sequence>
<dbReference type="Pfam" id="PF22725">
    <property type="entry name" value="GFO_IDH_MocA_C3"/>
    <property type="match status" value="1"/>
</dbReference>
<protein>
    <submittedName>
        <fullName evidence="3">Predicted dehydrogenase</fullName>
    </submittedName>
</protein>
<dbReference type="Proteomes" id="UP000317484">
    <property type="component" value="Unassembled WGS sequence"/>
</dbReference>
<dbReference type="Gene3D" id="3.30.360.10">
    <property type="entry name" value="Dihydrodipicolinate Reductase, domain 2"/>
    <property type="match status" value="1"/>
</dbReference>
<dbReference type="PANTHER" id="PTHR43249:SF1">
    <property type="entry name" value="D-GLUCOSIDE 3-DEHYDROGENASE"/>
    <property type="match status" value="1"/>
</dbReference>
<feature type="domain" description="GFO/IDH/MocA-like oxidoreductase" evidence="2">
    <location>
        <begin position="139"/>
        <end position="242"/>
    </location>
</feature>
<feature type="domain" description="Gfo/Idh/MocA-like oxidoreductase N-terminal" evidence="1">
    <location>
        <begin position="3"/>
        <end position="117"/>
    </location>
</feature>
<dbReference type="InterPro" id="IPR036291">
    <property type="entry name" value="NAD(P)-bd_dom_sf"/>
</dbReference>
<dbReference type="Pfam" id="PF01408">
    <property type="entry name" value="GFO_IDH_MocA"/>
    <property type="match status" value="1"/>
</dbReference>
<dbReference type="EMBL" id="FXTJ01000013">
    <property type="protein sequence ID" value="SMO98617.1"/>
    <property type="molecule type" value="Genomic_DNA"/>
</dbReference>
<dbReference type="InterPro" id="IPR000683">
    <property type="entry name" value="Gfo/Idh/MocA-like_OxRdtase_N"/>
</dbReference>
<dbReference type="InterPro" id="IPR055170">
    <property type="entry name" value="GFO_IDH_MocA-like_dom"/>
</dbReference>
<dbReference type="Gene3D" id="3.40.50.720">
    <property type="entry name" value="NAD(P)-binding Rossmann-like Domain"/>
    <property type="match status" value="1"/>
</dbReference>
<dbReference type="SUPFAM" id="SSF51735">
    <property type="entry name" value="NAD(P)-binding Rossmann-fold domains"/>
    <property type="match status" value="1"/>
</dbReference>
<reference evidence="3 4" key="1">
    <citation type="submission" date="2017-05" db="EMBL/GenBank/DDBJ databases">
        <authorList>
            <person name="Varghese N."/>
            <person name="Submissions S."/>
        </authorList>
    </citation>
    <scope>NUCLEOTIDE SEQUENCE [LARGE SCALE GENOMIC DNA]</scope>
    <source>
        <strain evidence="3 4">DSM 46834</strain>
    </source>
</reference>
<organism evidence="3 4">
    <name type="scientific">Geodermatophilus aquaeductus</name>
    <dbReference type="NCBI Taxonomy" id="1564161"/>
    <lineage>
        <taxon>Bacteria</taxon>
        <taxon>Bacillati</taxon>
        <taxon>Actinomycetota</taxon>
        <taxon>Actinomycetes</taxon>
        <taxon>Geodermatophilales</taxon>
        <taxon>Geodermatophilaceae</taxon>
        <taxon>Geodermatophilus</taxon>
    </lineage>
</organism>
<evidence type="ECO:0000259" key="2">
    <source>
        <dbReference type="Pfam" id="PF22725"/>
    </source>
</evidence>
<keyword evidence="4" id="KW-1185">Reference proteome</keyword>
<dbReference type="AlphaFoldDB" id="A0A521FQX5"/>
<accession>A0A521FQX5</accession>
<proteinExistence type="predicted"/>
<evidence type="ECO:0000313" key="4">
    <source>
        <dbReference type="Proteomes" id="UP000317484"/>
    </source>
</evidence>
<dbReference type="PANTHER" id="PTHR43249">
    <property type="entry name" value="UDP-N-ACETYL-2-AMINO-2-DEOXY-D-GLUCURONATE OXIDASE"/>
    <property type="match status" value="1"/>
</dbReference>
<evidence type="ECO:0000259" key="1">
    <source>
        <dbReference type="Pfam" id="PF01408"/>
    </source>
</evidence>
<name>A0A521FQX5_9ACTN</name>
<evidence type="ECO:0000313" key="3">
    <source>
        <dbReference type="EMBL" id="SMO98617.1"/>
    </source>
</evidence>
<dbReference type="RefSeq" id="WP_142460768.1">
    <property type="nucleotide sequence ID" value="NZ_FXTJ01000013.1"/>
</dbReference>
<gene>
    <name evidence="3" type="ORF">SAMN06273567_113125</name>
</gene>
<dbReference type="InterPro" id="IPR052515">
    <property type="entry name" value="Gfo/Idh/MocA_Oxidoreductase"/>
</dbReference>
<dbReference type="SUPFAM" id="SSF55347">
    <property type="entry name" value="Glyceraldehyde-3-phosphate dehydrogenase-like, C-terminal domain"/>
    <property type="match status" value="1"/>
</dbReference>
<dbReference type="GO" id="GO:0000166">
    <property type="term" value="F:nucleotide binding"/>
    <property type="evidence" value="ECO:0007669"/>
    <property type="project" value="InterPro"/>
</dbReference>